<dbReference type="InterPro" id="IPR010894">
    <property type="entry name" value="SpoVAD"/>
</dbReference>
<dbReference type="Pfam" id="PF07451">
    <property type="entry name" value="SpoVAD"/>
    <property type="match status" value="1"/>
</dbReference>
<proteinExistence type="predicted"/>
<keyword evidence="2" id="KW-1185">Reference proteome</keyword>
<reference evidence="1 2" key="1">
    <citation type="submission" date="2014-09" db="EMBL/GenBank/DDBJ databases">
        <title>Butyrate-producing bacteria isolated from human gut.</title>
        <authorList>
            <person name="Zhang Q."/>
            <person name="Zhao L."/>
        </authorList>
    </citation>
    <scope>NUCLEOTIDE SEQUENCE [LARGE SCALE GENOMIC DNA]</scope>
    <source>
        <strain evidence="1 2">21</strain>
    </source>
</reference>
<accession>A0A2V1JS17</accession>
<evidence type="ECO:0000313" key="2">
    <source>
        <dbReference type="Proteomes" id="UP000245288"/>
    </source>
</evidence>
<comment type="caution">
    <text evidence="1">The sequence shown here is derived from an EMBL/GenBank/DDBJ whole genome shotgun (WGS) entry which is preliminary data.</text>
</comment>
<dbReference type="RefSeq" id="WP_109214749.1">
    <property type="nucleotide sequence ID" value="NZ_CAJLEE010000081.1"/>
</dbReference>
<organism evidence="1 2">
    <name type="scientific">Eubacterium ramulus</name>
    <dbReference type="NCBI Taxonomy" id="39490"/>
    <lineage>
        <taxon>Bacteria</taxon>
        <taxon>Bacillati</taxon>
        <taxon>Bacillota</taxon>
        <taxon>Clostridia</taxon>
        <taxon>Eubacteriales</taxon>
        <taxon>Eubacteriaceae</taxon>
        <taxon>Eubacterium</taxon>
    </lineage>
</organism>
<dbReference type="Proteomes" id="UP000245288">
    <property type="component" value="Unassembled WGS sequence"/>
</dbReference>
<dbReference type="GO" id="GO:0016746">
    <property type="term" value="F:acyltransferase activity"/>
    <property type="evidence" value="ECO:0007669"/>
    <property type="project" value="InterPro"/>
</dbReference>
<protein>
    <submittedName>
        <fullName evidence="1">Stage V sporulation protein AD</fullName>
    </submittedName>
</protein>
<name>A0A2V1JS17_EUBRA</name>
<dbReference type="OrthoDB" id="9770068at2"/>
<dbReference type="Gene3D" id="3.40.47.40">
    <property type="entry name" value="Stage V sporulation protein AD"/>
    <property type="match status" value="1"/>
</dbReference>
<dbReference type="NCBIfam" id="NF006160">
    <property type="entry name" value="PRK08304.1"/>
    <property type="match status" value="1"/>
</dbReference>
<dbReference type="AlphaFoldDB" id="A0A2V1JS17"/>
<dbReference type="EMBL" id="JRFU01000026">
    <property type="protein sequence ID" value="PWE87647.1"/>
    <property type="molecule type" value="Genomic_DNA"/>
</dbReference>
<dbReference type="PIRSF" id="PIRSF011570">
    <property type="entry name" value="SpoVAD"/>
    <property type="match status" value="1"/>
</dbReference>
<dbReference type="InterPro" id="IPR038369">
    <property type="entry name" value="SpoVAD_sf"/>
</dbReference>
<sequence>MTTQTGKQSITFEKPPWIISSGCVAGTKEAEGPIGHEIDLVGEDDNFGCDIWEEAESTLQKEALTIALGKAGLKAEELRYLFAGDLLGQSMATSFGLQQFDLPLFGLYGACSTAGESLALAAMTVSAGYANLAGAVTSSHFASAEKQFRFPLEYANQRPLCTTWTVTGAGAFVLGRDRYKTENRCKSGLEKEECTKTQGVQQKECKGEACCDVCITGITPGKIVDYGVRDSMNMGAAMAPAAAACIAAHLEDFSRSPSYYDKIITGDLGAVGREILIELLQQKNIDIGSCHTDCGLEIFDNERQGTGSGGSGCGCAAVTMSAHFLPMMRRGELKRVLFVPTGALLSKISFNEGENVPGIAHAVVLEVLENR</sequence>
<dbReference type="SUPFAM" id="SSF53901">
    <property type="entry name" value="Thiolase-like"/>
    <property type="match status" value="1"/>
</dbReference>
<evidence type="ECO:0000313" key="1">
    <source>
        <dbReference type="EMBL" id="PWE87647.1"/>
    </source>
</evidence>
<dbReference type="InterPro" id="IPR016039">
    <property type="entry name" value="Thiolase-like"/>
</dbReference>
<gene>
    <name evidence="1" type="ORF">LG34_02750</name>
</gene>